<dbReference type="EMBL" id="JBBXMP010000003">
    <property type="protein sequence ID" value="KAL0071365.1"/>
    <property type="molecule type" value="Genomic_DNA"/>
</dbReference>
<dbReference type="PROSITE" id="PS00678">
    <property type="entry name" value="WD_REPEATS_1"/>
    <property type="match status" value="1"/>
</dbReference>
<evidence type="ECO:0000256" key="9">
    <source>
        <dbReference type="SAM" id="MobiDB-lite"/>
    </source>
</evidence>
<dbReference type="Proteomes" id="UP001437256">
    <property type="component" value="Unassembled WGS sequence"/>
</dbReference>
<feature type="compositionally biased region" description="Basic and acidic residues" evidence="9">
    <location>
        <begin position="101"/>
        <end position="110"/>
    </location>
</feature>
<dbReference type="InterPro" id="IPR036322">
    <property type="entry name" value="WD40_repeat_dom_sf"/>
</dbReference>
<feature type="region of interest" description="Disordered" evidence="9">
    <location>
        <begin position="76"/>
        <end position="136"/>
    </location>
</feature>
<organism evidence="10 11">
    <name type="scientific">Marasmius tenuissimus</name>
    <dbReference type="NCBI Taxonomy" id="585030"/>
    <lineage>
        <taxon>Eukaryota</taxon>
        <taxon>Fungi</taxon>
        <taxon>Dikarya</taxon>
        <taxon>Basidiomycota</taxon>
        <taxon>Agaricomycotina</taxon>
        <taxon>Agaricomycetes</taxon>
        <taxon>Agaricomycetidae</taxon>
        <taxon>Agaricales</taxon>
        <taxon>Marasmiineae</taxon>
        <taxon>Marasmiaceae</taxon>
        <taxon>Marasmius</taxon>
    </lineage>
</organism>
<sequence length="597" mass="67219">MDAPGRVISVHALSQHSPTPILPSCPNYPNSTWNETWLSQSTEAALINSELEREANIARNKALLEQLELKQAVEELGFPSKPKGPPKTKAKPIQPAKKAKKEAVDIEPRRQSARLRNVIDPNESSSRKRKREAEIEEQRAKEAEARLEAEERARMAKRPRHDDLELVVLTEDDPEEATTLASHLESIPQQPRRTADPEAFVFEDDDKESKEVEDLKKRLQKMKVVSRAKVTQDRIYSAAFHPEPTKDLIFFGDKHGQLGIWDARAPPDVAEDDEDGENDGDREGGKYWRLQVHWPATSKSSISSVKLDPTDSHTVYTSSYDCTVRALSFTTGVSREIFTSEDGVLVCSVDLPPSGHEMWISDTAGGLTHLDLRQPKSKARWYGVAELKQKIGCVSVNPTRPHFLATASLSRHMKIWDVRKLQTLKAKSSTLEFEHEIVQEYVDSPKGAGCLRADWRHDKSVSSAYWDPRGRSVVSTSYDDALRVWDFESPLFEKDEKFPTSRPVQRVRHDCQTGRWLTVLKAQWNPNPDVYPHFTVGNMQHSLDIFSCKGELLAKLTDKTKITAVQAVTCSHPNIVERAASGNGSGRCVLWAPEADD</sequence>
<evidence type="ECO:0000313" key="10">
    <source>
        <dbReference type="EMBL" id="KAL0071365.1"/>
    </source>
</evidence>
<evidence type="ECO:0000256" key="3">
    <source>
        <dbReference type="ARBA" id="ARBA00022574"/>
    </source>
</evidence>
<gene>
    <name evidence="10" type="ORF">AAF712_001222</name>
</gene>
<evidence type="ECO:0000256" key="8">
    <source>
        <dbReference type="RuleBase" id="RU365004"/>
    </source>
</evidence>
<dbReference type="InterPro" id="IPR019775">
    <property type="entry name" value="WD40_repeat_CS"/>
</dbReference>
<dbReference type="PROSITE" id="PS50294">
    <property type="entry name" value="WD_REPEATS_REGION"/>
    <property type="match status" value="1"/>
</dbReference>
<comment type="similarity">
    <text evidence="1 8">Belongs to the WD repeat DDB2/WDR76 family.</text>
</comment>
<name>A0ABR3ACZ3_9AGAR</name>
<dbReference type="SMART" id="SM00320">
    <property type="entry name" value="WD40"/>
    <property type="match status" value="5"/>
</dbReference>
<evidence type="ECO:0000313" key="11">
    <source>
        <dbReference type="Proteomes" id="UP001437256"/>
    </source>
</evidence>
<reference evidence="10 11" key="1">
    <citation type="submission" date="2024-05" db="EMBL/GenBank/DDBJ databases">
        <title>A draft genome resource for the thread blight pathogen Marasmius tenuissimus strain MS-2.</title>
        <authorList>
            <person name="Yulfo-Soto G.E."/>
            <person name="Baruah I.K."/>
            <person name="Amoako-Attah I."/>
            <person name="Bukari Y."/>
            <person name="Meinhardt L.W."/>
            <person name="Bailey B.A."/>
            <person name="Cohen S.P."/>
        </authorList>
    </citation>
    <scope>NUCLEOTIDE SEQUENCE [LARGE SCALE GENOMIC DNA]</scope>
    <source>
        <strain evidence="10 11">MS-2</strain>
    </source>
</reference>
<dbReference type="PANTHER" id="PTHR14773:SF0">
    <property type="entry name" value="WD REPEAT-CONTAINING PROTEIN 76"/>
    <property type="match status" value="1"/>
</dbReference>
<dbReference type="InterPro" id="IPR050853">
    <property type="entry name" value="WD_repeat_DNA-damage-binding"/>
</dbReference>
<feature type="region of interest" description="Disordered" evidence="9">
    <location>
        <begin position="176"/>
        <end position="195"/>
    </location>
</feature>
<dbReference type="PROSITE" id="PS50082">
    <property type="entry name" value="WD_REPEATS_2"/>
    <property type="match status" value="1"/>
</dbReference>
<keyword evidence="4" id="KW-0677">Repeat</keyword>
<dbReference type="InterPro" id="IPR001680">
    <property type="entry name" value="WD40_rpt"/>
</dbReference>
<keyword evidence="3 7" id="KW-0853">WD repeat</keyword>
<dbReference type="InterPro" id="IPR015943">
    <property type="entry name" value="WD40/YVTN_repeat-like_dom_sf"/>
</dbReference>
<proteinExistence type="inferred from homology"/>
<comment type="function">
    <text evidence="8">DNA-binding protein that binds to both single- and double-stranded DNA. Binds preferentially to UV-damaged DNA. May be involved in DNA-metabolic processes.</text>
</comment>
<dbReference type="Gene3D" id="2.130.10.10">
    <property type="entry name" value="YVTN repeat-like/Quinoprotein amine dehydrogenase"/>
    <property type="match status" value="1"/>
</dbReference>
<evidence type="ECO:0000256" key="6">
    <source>
        <dbReference type="ARBA" id="ARBA00023125"/>
    </source>
</evidence>
<protein>
    <recommendedName>
        <fullName evidence="2 8">DNA damage-binding protein CMR1</fullName>
    </recommendedName>
</protein>
<dbReference type="PANTHER" id="PTHR14773">
    <property type="entry name" value="WD REPEAT-CONTAINING PROTEIN 76"/>
    <property type="match status" value="1"/>
</dbReference>
<accession>A0ABR3ACZ3</accession>
<evidence type="ECO:0000256" key="1">
    <source>
        <dbReference type="ARBA" id="ARBA00005434"/>
    </source>
</evidence>
<evidence type="ECO:0000256" key="4">
    <source>
        <dbReference type="ARBA" id="ARBA00022737"/>
    </source>
</evidence>
<feature type="repeat" description="WD" evidence="7">
    <location>
        <begin position="457"/>
        <end position="489"/>
    </location>
</feature>
<dbReference type="SUPFAM" id="SSF50978">
    <property type="entry name" value="WD40 repeat-like"/>
    <property type="match status" value="1"/>
</dbReference>
<keyword evidence="5 8" id="KW-0227">DNA damage</keyword>
<evidence type="ECO:0000256" key="2">
    <source>
        <dbReference type="ARBA" id="ARBA00021132"/>
    </source>
</evidence>
<evidence type="ECO:0000256" key="7">
    <source>
        <dbReference type="PROSITE-ProRule" id="PRU00221"/>
    </source>
</evidence>
<keyword evidence="6 8" id="KW-0238">DNA-binding</keyword>
<keyword evidence="11" id="KW-1185">Reference proteome</keyword>
<comment type="caution">
    <text evidence="10">The sequence shown here is derived from an EMBL/GenBank/DDBJ whole genome shotgun (WGS) entry which is preliminary data.</text>
</comment>
<evidence type="ECO:0000256" key="5">
    <source>
        <dbReference type="ARBA" id="ARBA00022763"/>
    </source>
</evidence>
<dbReference type="Pfam" id="PF00400">
    <property type="entry name" value="WD40"/>
    <property type="match status" value="2"/>
</dbReference>